<comment type="caution">
    <text evidence="3">The sequence shown here is derived from an EMBL/GenBank/DDBJ whole genome shotgun (WGS) entry which is preliminary data.</text>
</comment>
<protein>
    <submittedName>
        <fullName evidence="3">Uncharacterized protein</fullName>
    </submittedName>
</protein>
<feature type="active site" description="Tele-phosphohistidine intermediate" evidence="1">
    <location>
        <position position="8"/>
    </location>
</feature>
<dbReference type="Proteomes" id="UP000052955">
    <property type="component" value="Unassembled WGS sequence"/>
</dbReference>
<feature type="binding site" evidence="2">
    <location>
        <begin position="7"/>
        <end position="14"/>
    </location>
    <ligand>
        <name>substrate</name>
    </ligand>
</feature>
<dbReference type="Gene3D" id="3.40.50.1240">
    <property type="entry name" value="Phosphoglycerate mutase-like"/>
    <property type="match status" value="1"/>
</dbReference>
<dbReference type="InterPro" id="IPR013078">
    <property type="entry name" value="His_Pase_superF_clade-1"/>
</dbReference>
<gene>
    <name evidence="3" type="ORF">ABR55_02125</name>
</gene>
<dbReference type="EMBL" id="LIAN01000235">
    <property type="protein sequence ID" value="KRO36037.1"/>
    <property type="molecule type" value="Genomic_DNA"/>
</dbReference>
<dbReference type="AlphaFoldDB" id="A0A0R2PDL0"/>
<dbReference type="Pfam" id="PF00300">
    <property type="entry name" value="His_Phos_1"/>
    <property type="match status" value="1"/>
</dbReference>
<feature type="binding site" evidence="2">
    <location>
        <begin position="88"/>
        <end position="91"/>
    </location>
    <ligand>
        <name>substrate</name>
    </ligand>
</feature>
<dbReference type="PANTHER" id="PTHR48100:SF2">
    <property type="entry name" value="CONSERVED PROTEIN"/>
    <property type="match status" value="1"/>
</dbReference>
<reference evidence="3 4" key="1">
    <citation type="submission" date="2015-10" db="EMBL/GenBank/DDBJ databases">
        <title>Metagenome-Assembled Genomes uncover a global brackish microbiome.</title>
        <authorList>
            <person name="Hugerth L.W."/>
            <person name="Larsson J."/>
            <person name="Alneberg J."/>
            <person name="Lindh M.V."/>
            <person name="Legrand C."/>
            <person name="Pinhassi J."/>
            <person name="Andersson A.F."/>
        </authorList>
    </citation>
    <scope>NUCLEOTIDE SEQUENCE [LARGE SCALE GENOMIC DNA]</scope>
    <source>
        <strain evidence="3">BACL15 MAG-120823-bin78</strain>
    </source>
</reference>
<feature type="active site" description="Proton donor/acceptor" evidence="1">
    <location>
        <position position="88"/>
    </location>
</feature>
<evidence type="ECO:0000256" key="2">
    <source>
        <dbReference type="PIRSR" id="PIRSR613078-2"/>
    </source>
</evidence>
<sequence>MRLVLIRHAHSESNASGVLSGRLPNVHLSDKGVKQAAQLSIRLGNFSVAQLRVSPMERCFETISPWLNDVILKETPNFEVRIDPSLNEVDYGSWSGKKLSALSRKKEWRTVQESPSRMYFPQGEGIAQMQARAMSAVHEVANFSGSKTAVIVSHGDVIKSIVASALGMHLDEFQRIIIDPASISIIEYSAIKPRILLLNDTRGTITDVLQTPKRAKNLLGGGAGR</sequence>
<feature type="binding site" evidence="2">
    <location>
        <position position="58"/>
    </location>
    <ligand>
        <name>substrate</name>
    </ligand>
</feature>
<evidence type="ECO:0000313" key="4">
    <source>
        <dbReference type="Proteomes" id="UP000052955"/>
    </source>
</evidence>
<dbReference type="GO" id="GO:0005737">
    <property type="term" value="C:cytoplasm"/>
    <property type="evidence" value="ECO:0007669"/>
    <property type="project" value="TreeGrafter"/>
</dbReference>
<name>A0A0R2PDL0_9ACTN</name>
<dbReference type="CDD" id="cd07067">
    <property type="entry name" value="HP_PGM_like"/>
    <property type="match status" value="1"/>
</dbReference>
<proteinExistence type="predicted"/>
<dbReference type="InterPro" id="IPR050275">
    <property type="entry name" value="PGM_Phosphatase"/>
</dbReference>
<dbReference type="SMART" id="SM00855">
    <property type="entry name" value="PGAM"/>
    <property type="match status" value="1"/>
</dbReference>
<dbReference type="InterPro" id="IPR029033">
    <property type="entry name" value="His_PPase_superfam"/>
</dbReference>
<evidence type="ECO:0000256" key="1">
    <source>
        <dbReference type="PIRSR" id="PIRSR613078-1"/>
    </source>
</evidence>
<dbReference type="GO" id="GO:0016791">
    <property type="term" value="F:phosphatase activity"/>
    <property type="evidence" value="ECO:0007669"/>
    <property type="project" value="TreeGrafter"/>
</dbReference>
<organism evidence="3 4">
    <name type="scientific">Actinobacteria bacterium BACL15 MAG-120823-bin78</name>
    <dbReference type="NCBI Taxonomy" id="1655563"/>
    <lineage>
        <taxon>Bacteria</taxon>
        <taxon>Bacillati</taxon>
        <taxon>Actinomycetota</taxon>
        <taxon>Actinomycetes</taxon>
        <taxon>Actinomycetes incertae sedis</taxon>
        <taxon>ac1 cluster</taxon>
    </lineage>
</organism>
<evidence type="ECO:0000313" key="3">
    <source>
        <dbReference type="EMBL" id="KRO36037.1"/>
    </source>
</evidence>
<dbReference type="PANTHER" id="PTHR48100">
    <property type="entry name" value="BROAD-SPECIFICITY PHOSPHATASE YOR283W-RELATED"/>
    <property type="match status" value="1"/>
</dbReference>
<accession>A0A0R2PDL0</accession>
<dbReference type="NCBIfam" id="TIGR03848">
    <property type="entry name" value="MSMEG_4193"/>
    <property type="match status" value="1"/>
</dbReference>
<dbReference type="InterPro" id="IPR022492">
    <property type="entry name" value="Phosphomutase_MSMEG4193_put"/>
</dbReference>
<dbReference type="SUPFAM" id="SSF53254">
    <property type="entry name" value="Phosphoglycerate mutase-like"/>
    <property type="match status" value="1"/>
</dbReference>